<evidence type="ECO:0000313" key="1">
    <source>
        <dbReference type="EMBL" id="KAJ6852579.1"/>
    </source>
</evidence>
<dbReference type="AlphaFoldDB" id="A0AAX6IH55"/>
<dbReference type="EMBL" id="JANAVB010001799">
    <property type="protein sequence ID" value="KAJ6852579.1"/>
    <property type="molecule type" value="Genomic_DNA"/>
</dbReference>
<organism evidence="1 2">
    <name type="scientific">Iris pallida</name>
    <name type="common">Sweet iris</name>
    <dbReference type="NCBI Taxonomy" id="29817"/>
    <lineage>
        <taxon>Eukaryota</taxon>
        <taxon>Viridiplantae</taxon>
        <taxon>Streptophyta</taxon>
        <taxon>Embryophyta</taxon>
        <taxon>Tracheophyta</taxon>
        <taxon>Spermatophyta</taxon>
        <taxon>Magnoliopsida</taxon>
        <taxon>Liliopsida</taxon>
        <taxon>Asparagales</taxon>
        <taxon>Iridaceae</taxon>
        <taxon>Iridoideae</taxon>
        <taxon>Irideae</taxon>
        <taxon>Iris</taxon>
    </lineage>
</organism>
<gene>
    <name evidence="1" type="ORF">M6B38_254295</name>
</gene>
<reference evidence="1" key="2">
    <citation type="submission" date="2023-04" db="EMBL/GenBank/DDBJ databases">
        <authorList>
            <person name="Bruccoleri R.E."/>
            <person name="Oakeley E.J."/>
            <person name="Faust A.-M."/>
            <person name="Dessus-Babus S."/>
            <person name="Altorfer M."/>
            <person name="Burckhardt D."/>
            <person name="Oertli M."/>
            <person name="Naumann U."/>
            <person name="Petersen F."/>
            <person name="Wong J."/>
        </authorList>
    </citation>
    <scope>NUCLEOTIDE SEQUENCE</scope>
    <source>
        <strain evidence="1">GSM-AAB239-AS_SAM_17_03QT</strain>
        <tissue evidence="1">Leaf</tissue>
    </source>
</reference>
<comment type="caution">
    <text evidence="1">The sequence shown here is derived from an EMBL/GenBank/DDBJ whole genome shotgun (WGS) entry which is preliminary data.</text>
</comment>
<accession>A0AAX6IH55</accession>
<proteinExistence type="predicted"/>
<dbReference type="Proteomes" id="UP001140949">
    <property type="component" value="Unassembled WGS sequence"/>
</dbReference>
<protein>
    <submittedName>
        <fullName evidence="1">Flowering time control protein FY</fullName>
    </submittedName>
</protein>
<keyword evidence="2" id="KW-1185">Reference proteome</keyword>
<reference evidence="1" key="1">
    <citation type="journal article" date="2023" name="GigaByte">
        <title>Genome assembly of the bearded iris, Iris pallida Lam.</title>
        <authorList>
            <person name="Bruccoleri R.E."/>
            <person name="Oakeley E.J."/>
            <person name="Faust A.M.E."/>
            <person name="Altorfer M."/>
            <person name="Dessus-Babus S."/>
            <person name="Burckhardt D."/>
            <person name="Oertli M."/>
            <person name="Naumann U."/>
            <person name="Petersen F."/>
            <person name="Wong J."/>
        </authorList>
    </citation>
    <scope>NUCLEOTIDE SEQUENCE</scope>
    <source>
        <strain evidence="1">GSM-AAB239-AS_SAM_17_03QT</strain>
    </source>
</reference>
<sequence>MVTSDDEGSIKYAHDEEEAEDQEDTGWKYIHERLGIHRKNHCSRYAFLWSWLFLHTYIINPLSWVSVSIEMILDQILRNLTLEEQHILYRKLGNIFEERITLLIPNLFHLQIHLTCIDFSLLSFCSFLGL</sequence>
<evidence type="ECO:0000313" key="2">
    <source>
        <dbReference type="Proteomes" id="UP001140949"/>
    </source>
</evidence>
<name>A0AAX6IH55_IRIPA</name>